<evidence type="ECO:0000313" key="2">
    <source>
        <dbReference type="Proteomes" id="UP001499895"/>
    </source>
</evidence>
<reference evidence="1 2" key="1">
    <citation type="journal article" date="2019" name="Int. J. Syst. Evol. Microbiol.">
        <title>The Global Catalogue of Microorganisms (GCM) 10K type strain sequencing project: providing services to taxonomists for standard genome sequencing and annotation.</title>
        <authorList>
            <consortium name="The Broad Institute Genomics Platform"/>
            <consortium name="The Broad Institute Genome Sequencing Center for Infectious Disease"/>
            <person name="Wu L."/>
            <person name="Ma J."/>
        </authorList>
    </citation>
    <scope>NUCLEOTIDE SEQUENCE [LARGE SCALE GENOMIC DNA]</scope>
    <source>
        <strain evidence="1 2">JCM 10649</strain>
    </source>
</reference>
<protein>
    <submittedName>
        <fullName evidence="1">Uncharacterized protein</fullName>
    </submittedName>
</protein>
<gene>
    <name evidence="1" type="ORF">GCM10009544_16530</name>
</gene>
<evidence type="ECO:0000313" key="1">
    <source>
        <dbReference type="EMBL" id="GAA0454448.1"/>
    </source>
</evidence>
<name>A0ABN0ZP95_9ACTN</name>
<accession>A0ABN0ZP95</accession>
<sequence length="91" mass="10205">MSREGNLSHPIPMDLNQSPWVLAVESPSVVVDKSGGWCAPCIRQFENIWLRTKRYNAEGQVRGGSGGVCYLYFPVDLTVAQRRALRELGIR</sequence>
<comment type="caution">
    <text evidence="1">The sequence shown here is derived from an EMBL/GenBank/DDBJ whole genome shotgun (WGS) entry which is preliminary data.</text>
</comment>
<dbReference type="Proteomes" id="UP001499895">
    <property type="component" value="Unassembled WGS sequence"/>
</dbReference>
<organism evidence="1 2">
    <name type="scientific">Streptomyces stramineus</name>
    <dbReference type="NCBI Taxonomy" id="173861"/>
    <lineage>
        <taxon>Bacteria</taxon>
        <taxon>Bacillati</taxon>
        <taxon>Actinomycetota</taxon>
        <taxon>Actinomycetes</taxon>
        <taxon>Kitasatosporales</taxon>
        <taxon>Streptomycetaceae</taxon>
        <taxon>Streptomyces</taxon>
    </lineage>
</organism>
<proteinExistence type="predicted"/>
<keyword evidence="2" id="KW-1185">Reference proteome</keyword>
<dbReference type="EMBL" id="BAAAHB010000011">
    <property type="protein sequence ID" value="GAA0454448.1"/>
    <property type="molecule type" value="Genomic_DNA"/>
</dbReference>